<reference evidence="1 2" key="1">
    <citation type="submission" date="2020-04" db="EMBL/GenBank/DDBJ databases">
        <authorList>
            <person name="Zhang R."/>
            <person name="Schippers A."/>
        </authorList>
    </citation>
    <scope>NUCLEOTIDE SEQUENCE [LARGE SCALE GENOMIC DNA]</scope>
    <source>
        <strain evidence="1 2">DSM 109850</strain>
    </source>
</reference>
<dbReference type="AlphaFoldDB" id="A0A7Y0L6Z2"/>
<name>A0A7Y0L6Z2_9FIRM</name>
<organism evidence="1 2">
    <name type="scientific">Sulfobacillus harzensis</name>
    <dbReference type="NCBI Taxonomy" id="2729629"/>
    <lineage>
        <taxon>Bacteria</taxon>
        <taxon>Bacillati</taxon>
        <taxon>Bacillota</taxon>
        <taxon>Clostridia</taxon>
        <taxon>Eubacteriales</taxon>
        <taxon>Clostridiales Family XVII. Incertae Sedis</taxon>
        <taxon>Sulfobacillus</taxon>
    </lineage>
</organism>
<dbReference type="RefSeq" id="WP_169102608.1">
    <property type="nucleotide sequence ID" value="NZ_JABBVZ010000113.1"/>
</dbReference>
<dbReference type="Proteomes" id="UP000533476">
    <property type="component" value="Unassembled WGS sequence"/>
</dbReference>
<accession>A0A7Y0L6Z2</accession>
<dbReference type="EMBL" id="JABBVZ010000113">
    <property type="protein sequence ID" value="NMP24464.1"/>
    <property type="molecule type" value="Genomic_DNA"/>
</dbReference>
<comment type="caution">
    <text evidence="1">The sequence shown here is derived from an EMBL/GenBank/DDBJ whole genome shotgun (WGS) entry which is preliminary data.</text>
</comment>
<evidence type="ECO:0000313" key="2">
    <source>
        <dbReference type="Proteomes" id="UP000533476"/>
    </source>
</evidence>
<keyword evidence="2" id="KW-1185">Reference proteome</keyword>
<proteinExistence type="predicted"/>
<sequence length="139" mass="15259">MKTTELKIRVPTEMAEAVRTVSGARNQSMNEYVKRAIRTQLIADATNIEAGNLLALIGQATTPLTQAANFAAIHAAATMAFLREWARDRYITAEMPADLAQEKAELLADAALDQALTAFEDPRVRSQFGWIERAIPDDA</sequence>
<protein>
    <submittedName>
        <fullName evidence="1">Uncharacterized protein</fullName>
    </submittedName>
</protein>
<gene>
    <name evidence="1" type="ORF">HIJ39_19260</name>
</gene>
<evidence type="ECO:0000313" key="1">
    <source>
        <dbReference type="EMBL" id="NMP24464.1"/>
    </source>
</evidence>